<reference evidence="2" key="1">
    <citation type="submission" date="2021-10" db="EMBL/GenBank/DDBJ databases">
        <title>Streptomonospora sp. nov., isolated from mangrove soil.</title>
        <authorList>
            <person name="Chen X."/>
            <person name="Ge X."/>
            <person name="Liu W."/>
        </authorList>
    </citation>
    <scope>NUCLEOTIDE SEQUENCE</scope>
    <source>
        <strain evidence="2">S1-112</strain>
    </source>
</reference>
<protein>
    <submittedName>
        <fullName evidence="2">Flavoprotein</fullName>
    </submittedName>
</protein>
<evidence type="ECO:0000259" key="1">
    <source>
        <dbReference type="Pfam" id="PF02441"/>
    </source>
</evidence>
<dbReference type="RefSeq" id="WP_270071074.1">
    <property type="nucleotide sequence ID" value="NZ_JAJAQC010000007.1"/>
</dbReference>
<dbReference type="InterPro" id="IPR036551">
    <property type="entry name" value="Flavin_trans-like"/>
</dbReference>
<evidence type="ECO:0000313" key="2">
    <source>
        <dbReference type="EMBL" id="MDA0563788.1"/>
    </source>
</evidence>
<dbReference type="SUPFAM" id="SSF52507">
    <property type="entry name" value="Homo-oligomeric flavin-containing Cys decarboxylases, HFCD"/>
    <property type="match status" value="1"/>
</dbReference>
<keyword evidence="3" id="KW-1185">Reference proteome</keyword>
<feature type="domain" description="Flavoprotein" evidence="1">
    <location>
        <begin position="7"/>
        <end position="121"/>
    </location>
</feature>
<evidence type="ECO:0000313" key="3">
    <source>
        <dbReference type="Proteomes" id="UP001140076"/>
    </source>
</evidence>
<comment type="caution">
    <text evidence="2">The sequence shown here is derived from an EMBL/GenBank/DDBJ whole genome shotgun (WGS) entry which is preliminary data.</text>
</comment>
<accession>A0A9X3SCK8</accession>
<dbReference type="InterPro" id="IPR003382">
    <property type="entry name" value="Flavoprotein"/>
</dbReference>
<dbReference type="GO" id="GO:0003824">
    <property type="term" value="F:catalytic activity"/>
    <property type="evidence" value="ECO:0007669"/>
    <property type="project" value="InterPro"/>
</dbReference>
<gene>
    <name evidence="2" type="ORF">LG943_05520</name>
</gene>
<dbReference type="Pfam" id="PF02441">
    <property type="entry name" value="Flavoprotein"/>
    <property type="match status" value="1"/>
</dbReference>
<dbReference type="Proteomes" id="UP001140076">
    <property type="component" value="Unassembled WGS sequence"/>
</dbReference>
<dbReference type="AlphaFoldDB" id="A0A9X3SCK8"/>
<dbReference type="EMBL" id="JAJAQC010000007">
    <property type="protein sequence ID" value="MDA0563788.1"/>
    <property type="molecule type" value="Genomic_DNA"/>
</dbReference>
<sequence>MDERALYLVVTGAPARDAPVARLVAEAQRRGWAVTVISTPMGTRFHDPDELERLTGAAPRVDFRRPGTGQRLVPPDALLACPLTFNSLNKIAAGFADTMAVAVVCEMLGYGVPTVAVPHVNAPLARHAAVEPSIAALRSMGARVLFDPDAPAERRTPPWDRVLDAVEEVWHRRPQPRAATDPP</sequence>
<proteinExistence type="predicted"/>
<organism evidence="2 3">
    <name type="scientific">Streptomonospora mangrovi</name>
    <dbReference type="NCBI Taxonomy" id="2883123"/>
    <lineage>
        <taxon>Bacteria</taxon>
        <taxon>Bacillati</taxon>
        <taxon>Actinomycetota</taxon>
        <taxon>Actinomycetes</taxon>
        <taxon>Streptosporangiales</taxon>
        <taxon>Nocardiopsidaceae</taxon>
        <taxon>Streptomonospora</taxon>
    </lineage>
</organism>
<name>A0A9X3SCK8_9ACTN</name>
<dbReference type="Gene3D" id="3.40.50.1950">
    <property type="entry name" value="Flavin prenyltransferase-like"/>
    <property type="match status" value="1"/>
</dbReference>